<keyword evidence="9 12" id="KW-0472">Membrane</keyword>
<evidence type="ECO:0000256" key="3">
    <source>
        <dbReference type="ARBA" id="ARBA00008919"/>
    </source>
</evidence>
<evidence type="ECO:0000313" key="16">
    <source>
        <dbReference type="Proteomes" id="UP001209540"/>
    </source>
</evidence>
<keyword evidence="16" id="KW-1185">Reference proteome</keyword>
<feature type="transmembrane region" description="Helical" evidence="12">
    <location>
        <begin position="280"/>
        <end position="299"/>
    </location>
</feature>
<evidence type="ECO:0000256" key="9">
    <source>
        <dbReference type="ARBA" id="ARBA00023136"/>
    </source>
</evidence>
<evidence type="ECO:0000256" key="7">
    <source>
        <dbReference type="ARBA" id="ARBA00022968"/>
    </source>
</evidence>
<sequence>MDKPIVPNELIHAKTGDAPILWIASNCKAWSGRQYYVKELMKYIKVDNYGGCLKNKEFPDDVTRSDLMKQYKFYLAIENANCDDYVSEKLFDTISASTVPIIDGPKHYEAFIPTSRSAIRMDAYPDPRELADYINYLDQNDTAYLEYFSHRINIDQKPLKERLDPAFHGNWSSWELNDRRTGWCGVCHGVAQWWRARHDPNSYSIPSDQEEYVRTDLSCQTPGKWDYVRQGPPYIPHWKPTMPDEFTRPWIKKRLPIYKTSTTMNDNNNEHNGLSARSMWSAYLVLYLVFFSFIAVLMYKRRHSKNSSNNNGYSSVRQQAEQQE</sequence>
<keyword evidence="10" id="KW-0325">Glycoprotein</keyword>
<gene>
    <name evidence="15" type="ORF">BDA99DRAFT_436569</name>
</gene>
<dbReference type="PANTHER" id="PTHR11929">
    <property type="entry name" value="ALPHA- 1,3 -FUCOSYLTRANSFERASE"/>
    <property type="match status" value="1"/>
</dbReference>
<dbReference type="GO" id="GO:0046920">
    <property type="term" value="F:alpha-(1-&gt;3)-fucosyltransferase activity"/>
    <property type="evidence" value="ECO:0007669"/>
    <property type="project" value="TreeGrafter"/>
</dbReference>
<keyword evidence="7" id="KW-0735">Signal-anchor</keyword>
<comment type="caution">
    <text evidence="15">The sequence shown here is derived from an EMBL/GenBank/DDBJ whole genome shotgun (WGS) entry which is preliminary data.</text>
</comment>
<dbReference type="Pfam" id="PF00852">
    <property type="entry name" value="Glyco_transf_10"/>
    <property type="match status" value="1"/>
</dbReference>
<accession>A0AAD5K348</accession>
<evidence type="ECO:0000256" key="11">
    <source>
        <dbReference type="ARBA" id="ARBA00037847"/>
    </source>
</evidence>
<dbReference type="Gene3D" id="3.40.50.11660">
    <property type="entry name" value="Glycosyl transferase family 10, C-terminal domain"/>
    <property type="match status" value="1"/>
</dbReference>
<dbReference type="EC" id="2.4.1.-" evidence="12"/>
<name>A0AAD5K348_9FUNG</name>
<dbReference type="InterPro" id="IPR038577">
    <property type="entry name" value="GT10-like_C_sf"/>
</dbReference>
<evidence type="ECO:0000256" key="13">
    <source>
        <dbReference type="SAM" id="MobiDB-lite"/>
    </source>
</evidence>
<comment type="subcellular location">
    <subcellularLocation>
        <location evidence="11">Endomembrane system</location>
        <topology evidence="11">Single-pass membrane protein</topology>
    </subcellularLocation>
    <subcellularLocation>
        <location evidence="12">Golgi apparatus</location>
        <location evidence="12">Golgi stack membrane</location>
        <topology evidence="12">Single-pass type II membrane protein</topology>
    </subcellularLocation>
    <subcellularLocation>
        <location evidence="1">Membrane</location>
        <topology evidence="1">Single-pass type II membrane protein</topology>
    </subcellularLocation>
</comment>
<keyword evidence="5 12" id="KW-0808">Transferase</keyword>
<feature type="compositionally biased region" description="Low complexity" evidence="13">
    <location>
        <begin position="306"/>
        <end position="315"/>
    </location>
</feature>
<evidence type="ECO:0000256" key="4">
    <source>
        <dbReference type="ARBA" id="ARBA00022676"/>
    </source>
</evidence>
<feature type="region of interest" description="Disordered" evidence="13">
    <location>
        <begin position="304"/>
        <end position="324"/>
    </location>
</feature>
<evidence type="ECO:0000259" key="14">
    <source>
        <dbReference type="Pfam" id="PF00852"/>
    </source>
</evidence>
<proteinExistence type="inferred from homology"/>
<keyword evidence="8 12" id="KW-1133">Transmembrane helix</keyword>
<dbReference type="GO" id="GO:0032580">
    <property type="term" value="C:Golgi cisterna membrane"/>
    <property type="evidence" value="ECO:0007669"/>
    <property type="project" value="UniProtKB-SubCell"/>
</dbReference>
<keyword evidence="12" id="KW-0333">Golgi apparatus</keyword>
<dbReference type="Proteomes" id="UP001209540">
    <property type="component" value="Unassembled WGS sequence"/>
</dbReference>
<reference evidence="15" key="2">
    <citation type="submission" date="2023-02" db="EMBL/GenBank/DDBJ databases">
        <authorList>
            <consortium name="DOE Joint Genome Institute"/>
            <person name="Mondo S.J."/>
            <person name="Chang Y."/>
            <person name="Wang Y."/>
            <person name="Ahrendt S."/>
            <person name="Andreopoulos W."/>
            <person name="Barry K."/>
            <person name="Beard J."/>
            <person name="Benny G.L."/>
            <person name="Blankenship S."/>
            <person name="Bonito G."/>
            <person name="Cuomo C."/>
            <person name="Desiro A."/>
            <person name="Gervers K.A."/>
            <person name="Hundley H."/>
            <person name="Kuo A."/>
            <person name="LaButti K."/>
            <person name="Lang B.F."/>
            <person name="Lipzen A."/>
            <person name="O'Donnell K."/>
            <person name="Pangilinan J."/>
            <person name="Reynolds N."/>
            <person name="Sandor L."/>
            <person name="Smith M.W."/>
            <person name="Tsang A."/>
            <person name="Grigoriev I.V."/>
            <person name="Stajich J.E."/>
            <person name="Spatafora J.W."/>
        </authorList>
    </citation>
    <scope>NUCLEOTIDE SEQUENCE</scope>
    <source>
        <strain evidence="15">RSA 2281</strain>
    </source>
</reference>
<dbReference type="FunFam" id="3.40.50.11660:FF:000002">
    <property type="entry name" value="Alpha-(1,3)-fucosyltransferase"/>
    <property type="match status" value="1"/>
</dbReference>
<reference evidence="15" key="1">
    <citation type="journal article" date="2022" name="IScience">
        <title>Evolution of zygomycete secretomes and the origins of terrestrial fungal ecologies.</title>
        <authorList>
            <person name="Chang Y."/>
            <person name="Wang Y."/>
            <person name="Mondo S."/>
            <person name="Ahrendt S."/>
            <person name="Andreopoulos W."/>
            <person name="Barry K."/>
            <person name="Beard J."/>
            <person name="Benny G.L."/>
            <person name="Blankenship S."/>
            <person name="Bonito G."/>
            <person name="Cuomo C."/>
            <person name="Desiro A."/>
            <person name="Gervers K.A."/>
            <person name="Hundley H."/>
            <person name="Kuo A."/>
            <person name="LaButti K."/>
            <person name="Lang B.F."/>
            <person name="Lipzen A."/>
            <person name="O'Donnell K."/>
            <person name="Pangilinan J."/>
            <person name="Reynolds N."/>
            <person name="Sandor L."/>
            <person name="Smith M.E."/>
            <person name="Tsang A."/>
            <person name="Grigoriev I.V."/>
            <person name="Stajich J.E."/>
            <person name="Spatafora J.W."/>
        </authorList>
    </citation>
    <scope>NUCLEOTIDE SEQUENCE</scope>
    <source>
        <strain evidence="15">RSA 2281</strain>
    </source>
</reference>
<evidence type="ECO:0000256" key="10">
    <source>
        <dbReference type="ARBA" id="ARBA00023180"/>
    </source>
</evidence>
<dbReference type="AlphaFoldDB" id="A0AAD5K348"/>
<comment type="similarity">
    <text evidence="3 12">Belongs to the glycosyltransferase 10 family.</text>
</comment>
<dbReference type="InterPro" id="IPR001503">
    <property type="entry name" value="Glyco_trans_10"/>
</dbReference>
<dbReference type="InterPro" id="IPR055270">
    <property type="entry name" value="Glyco_tran_10_C"/>
</dbReference>
<keyword evidence="6 12" id="KW-0812">Transmembrane</keyword>
<evidence type="ECO:0000256" key="6">
    <source>
        <dbReference type="ARBA" id="ARBA00022692"/>
    </source>
</evidence>
<dbReference type="SUPFAM" id="SSF53756">
    <property type="entry name" value="UDP-Glycosyltransferase/glycogen phosphorylase"/>
    <property type="match status" value="1"/>
</dbReference>
<keyword evidence="4 12" id="KW-0328">Glycosyltransferase</keyword>
<feature type="domain" description="Fucosyltransferase C-terminal" evidence="14">
    <location>
        <begin position="19"/>
        <end position="191"/>
    </location>
</feature>
<dbReference type="EMBL" id="JAIXMP010000010">
    <property type="protein sequence ID" value="KAI9266824.1"/>
    <property type="molecule type" value="Genomic_DNA"/>
</dbReference>
<comment type="pathway">
    <text evidence="2">Protein modification; protein glycosylation.</text>
</comment>
<evidence type="ECO:0000256" key="1">
    <source>
        <dbReference type="ARBA" id="ARBA00004606"/>
    </source>
</evidence>
<evidence type="ECO:0000256" key="12">
    <source>
        <dbReference type="RuleBase" id="RU003832"/>
    </source>
</evidence>
<evidence type="ECO:0000256" key="2">
    <source>
        <dbReference type="ARBA" id="ARBA00004922"/>
    </source>
</evidence>
<evidence type="ECO:0000256" key="5">
    <source>
        <dbReference type="ARBA" id="ARBA00022679"/>
    </source>
</evidence>
<protein>
    <recommendedName>
        <fullName evidence="12">Fucosyltransferase</fullName>
        <ecNumber evidence="12">2.4.1.-</ecNumber>
    </recommendedName>
</protein>
<organism evidence="15 16">
    <name type="scientific">Phascolomyces articulosus</name>
    <dbReference type="NCBI Taxonomy" id="60185"/>
    <lineage>
        <taxon>Eukaryota</taxon>
        <taxon>Fungi</taxon>
        <taxon>Fungi incertae sedis</taxon>
        <taxon>Mucoromycota</taxon>
        <taxon>Mucoromycotina</taxon>
        <taxon>Mucoromycetes</taxon>
        <taxon>Mucorales</taxon>
        <taxon>Lichtheimiaceae</taxon>
        <taxon>Phascolomyces</taxon>
    </lineage>
</organism>
<dbReference type="PANTHER" id="PTHR11929:SF194">
    <property type="entry name" value="ALPHA-(1,3)-FUCOSYLTRANSFERASE 10"/>
    <property type="match status" value="1"/>
</dbReference>
<evidence type="ECO:0000256" key="8">
    <source>
        <dbReference type="ARBA" id="ARBA00022989"/>
    </source>
</evidence>
<evidence type="ECO:0000313" key="15">
    <source>
        <dbReference type="EMBL" id="KAI9266824.1"/>
    </source>
</evidence>